<proteinExistence type="predicted"/>
<gene>
    <name evidence="2" type="ORF">C495_08075</name>
</gene>
<dbReference type="InterPro" id="IPR049625">
    <property type="entry name" value="Glyco_transf_61_cat"/>
</dbReference>
<dbReference type="RefSeq" id="WP_008161742.1">
    <property type="nucleotide sequence ID" value="NZ_AOHX01000034.1"/>
</dbReference>
<dbReference type="OrthoDB" id="140964at2157"/>
<evidence type="ECO:0000313" key="2">
    <source>
        <dbReference type="EMBL" id="ELY45594.1"/>
    </source>
</evidence>
<dbReference type="eggNOG" id="arCOG11384">
    <property type="taxonomic scope" value="Archaea"/>
</dbReference>
<protein>
    <submittedName>
        <fullName evidence="2">Capsular polysaccharide biosynthesis protein-like protein</fullName>
    </submittedName>
</protein>
<dbReference type="Proteomes" id="UP000011661">
    <property type="component" value="Unassembled WGS sequence"/>
</dbReference>
<dbReference type="PATRIC" id="fig|1230460.4.peg.1632"/>
<sequence length="419" mass="46898">MNGGLVNDAKDWYAEHGAVSLLKRGLEYGYETKSQPIVRKAIARGFDEVVIDSQQLKSEYATRSWDLDDGTDNLTPRVSKELAPLEGQTGLEHNYYPEFAFEAPFVAEVDNVTVAGRGAVAIANDGGFIAEPTHSRSQSVTGRVGREISLAITESPLQLGSKRRRKKLSGRGPSIETAAILHSQWLSRQSVNYFHWMVEHLLKVRGIAHYENVTGADVTLLIPPNPPSFVTESIELLGYDEKKIKEWNGRAVDIDRLVVPSFPDPTPNALGWLRERMFNAVSTDLSGPDWIYISRQNEHKRRVHNYSEIEALLKQYGVEIVHCEDLSLREEIQIFNGASSVISPHGAGLTATIWGGNLSVVEIFNQVVKAPYYVLAYILGHEYTAMAAPPAETMNEKRERNMDVDLNEFEQILQEMTEC</sequence>
<keyword evidence="3" id="KW-1185">Reference proteome</keyword>
<organism evidence="2 3">
    <name type="scientific">Natronorubrum sulfidifaciens JCM 14089</name>
    <dbReference type="NCBI Taxonomy" id="1230460"/>
    <lineage>
        <taxon>Archaea</taxon>
        <taxon>Methanobacteriati</taxon>
        <taxon>Methanobacteriota</taxon>
        <taxon>Stenosarchaea group</taxon>
        <taxon>Halobacteria</taxon>
        <taxon>Halobacteriales</taxon>
        <taxon>Natrialbaceae</taxon>
        <taxon>Natronorubrum</taxon>
    </lineage>
</organism>
<dbReference type="AlphaFoldDB" id="L9W7Z6"/>
<evidence type="ECO:0000313" key="3">
    <source>
        <dbReference type="Proteomes" id="UP000011661"/>
    </source>
</evidence>
<comment type="caution">
    <text evidence="2">The sequence shown here is derived from an EMBL/GenBank/DDBJ whole genome shotgun (WGS) entry which is preliminary data.</text>
</comment>
<reference evidence="2 3" key="1">
    <citation type="journal article" date="2014" name="PLoS Genet.">
        <title>Phylogenetically driven sequencing of extremely halophilic archaea reveals strategies for static and dynamic osmo-response.</title>
        <authorList>
            <person name="Becker E.A."/>
            <person name="Seitzer P.M."/>
            <person name="Tritt A."/>
            <person name="Larsen D."/>
            <person name="Krusor M."/>
            <person name="Yao A.I."/>
            <person name="Wu D."/>
            <person name="Madern D."/>
            <person name="Eisen J.A."/>
            <person name="Darling A.E."/>
            <person name="Facciotti M.T."/>
        </authorList>
    </citation>
    <scope>NUCLEOTIDE SEQUENCE [LARGE SCALE GENOMIC DNA]</scope>
    <source>
        <strain evidence="2 3">JCM 14089</strain>
    </source>
</reference>
<name>L9W7Z6_9EURY</name>
<feature type="domain" description="Glycosyltransferase 61 catalytic" evidence="1">
    <location>
        <begin position="193"/>
        <end position="354"/>
    </location>
</feature>
<accession>L9W7Z6</accession>
<dbReference type="Pfam" id="PF04577">
    <property type="entry name" value="Glyco_transf_61"/>
    <property type="match status" value="1"/>
</dbReference>
<dbReference type="EMBL" id="AOHX01000034">
    <property type="protein sequence ID" value="ELY45594.1"/>
    <property type="molecule type" value="Genomic_DNA"/>
</dbReference>
<evidence type="ECO:0000259" key="1">
    <source>
        <dbReference type="Pfam" id="PF04577"/>
    </source>
</evidence>
<dbReference type="GO" id="GO:0016757">
    <property type="term" value="F:glycosyltransferase activity"/>
    <property type="evidence" value="ECO:0007669"/>
    <property type="project" value="InterPro"/>
</dbReference>